<sequence>MTPGTAKTTKFQFSTATLCIAPMIEQKAINPLKHSVGLVKNVRTEGTPTKVDLTQGVTNDIVMTVTNGFSITGAGEVYEYTASNLAYGLSQDPTGLVTMAAPVPVGGPVAAAATSVTATIADAAVGDWIYIQENKDDQVHIARLSQVAGSTLTFAGYPVPTGLTFSANARVGKLNKIDADPSRANNNFAIRIIGLAVDGNTPISLHFPKCRITKGFSMGFSSDNFGNLPFEWTPMVPVPTDPGYSADFNQKMHIFAT</sequence>
<dbReference type="EMBL" id="BPRE01000020">
    <property type="protein sequence ID" value="GJE78087.1"/>
    <property type="molecule type" value="Genomic_DNA"/>
</dbReference>
<dbReference type="RefSeq" id="WP_238308669.1">
    <property type="nucleotide sequence ID" value="NZ_BPRE01000020.1"/>
</dbReference>
<gene>
    <name evidence="1" type="ORF">BGCPKDLD_4698</name>
</gene>
<name>A0ABQ4V0Z3_9HYPH</name>
<dbReference type="Proteomes" id="UP001055093">
    <property type="component" value="Unassembled WGS sequence"/>
</dbReference>
<protein>
    <submittedName>
        <fullName evidence="1">Uncharacterized protein</fullName>
    </submittedName>
</protein>
<keyword evidence="2" id="KW-1185">Reference proteome</keyword>
<comment type="caution">
    <text evidence="1">The sequence shown here is derived from an EMBL/GenBank/DDBJ whole genome shotgun (WGS) entry which is preliminary data.</text>
</comment>
<organism evidence="1 2">
    <name type="scientific">Methylorubrum suomiense</name>
    <dbReference type="NCBI Taxonomy" id="144191"/>
    <lineage>
        <taxon>Bacteria</taxon>
        <taxon>Pseudomonadati</taxon>
        <taxon>Pseudomonadota</taxon>
        <taxon>Alphaproteobacteria</taxon>
        <taxon>Hyphomicrobiales</taxon>
        <taxon>Methylobacteriaceae</taxon>
        <taxon>Methylorubrum</taxon>
    </lineage>
</organism>
<evidence type="ECO:0000313" key="1">
    <source>
        <dbReference type="EMBL" id="GJE78087.1"/>
    </source>
</evidence>
<reference evidence="1" key="1">
    <citation type="journal article" date="2021" name="Front. Microbiol.">
        <title>Comprehensive Comparative Genomics and Phenotyping of Methylobacterium Species.</title>
        <authorList>
            <person name="Alessa O."/>
            <person name="Ogura Y."/>
            <person name="Fujitani Y."/>
            <person name="Takami H."/>
            <person name="Hayashi T."/>
            <person name="Sahin N."/>
            <person name="Tani A."/>
        </authorList>
    </citation>
    <scope>NUCLEOTIDE SEQUENCE</scope>
    <source>
        <strain evidence="1">DSM 14458</strain>
    </source>
</reference>
<accession>A0ABQ4V0Z3</accession>
<reference evidence="1" key="2">
    <citation type="submission" date="2021-08" db="EMBL/GenBank/DDBJ databases">
        <authorList>
            <person name="Tani A."/>
            <person name="Ola A."/>
            <person name="Ogura Y."/>
            <person name="Katsura K."/>
            <person name="Hayashi T."/>
        </authorList>
    </citation>
    <scope>NUCLEOTIDE SEQUENCE</scope>
    <source>
        <strain evidence="1">DSM 14458</strain>
    </source>
</reference>
<evidence type="ECO:0000313" key="2">
    <source>
        <dbReference type="Proteomes" id="UP001055093"/>
    </source>
</evidence>
<proteinExistence type="predicted"/>